<dbReference type="Pfam" id="PF01345">
    <property type="entry name" value="DUF11"/>
    <property type="match status" value="1"/>
</dbReference>
<keyword evidence="1" id="KW-0732">Signal</keyword>
<organism evidence="3 4">
    <name type="scientific">Actinoplanes friuliensis DSM 7358</name>
    <dbReference type="NCBI Taxonomy" id="1246995"/>
    <lineage>
        <taxon>Bacteria</taxon>
        <taxon>Bacillati</taxon>
        <taxon>Actinomycetota</taxon>
        <taxon>Actinomycetes</taxon>
        <taxon>Micromonosporales</taxon>
        <taxon>Micromonosporaceae</taxon>
        <taxon>Actinoplanes</taxon>
    </lineage>
</organism>
<dbReference type="Gene3D" id="2.60.40.10">
    <property type="entry name" value="Immunoglobulins"/>
    <property type="match status" value="1"/>
</dbReference>
<feature type="domain" description="DUF11" evidence="2">
    <location>
        <begin position="24"/>
        <end position="145"/>
    </location>
</feature>
<feature type="chain" id="PRO_5038915426" description="DUF11 domain-containing protein" evidence="1">
    <location>
        <begin position="19"/>
        <end position="368"/>
    </location>
</feature>
<dbReference type="AlphaFoldDB" id="U5W9M6"/>
<protein>
    <recommendedName>
        <fullName evidence="2">DUF11 domain-containing protein</fullName>
    </recommendedName>
</protein>
<keyword evidence="4" id="KW-1185">Reference proteome</keyword>
<dbReference type="eggNOG" id="ENOG503215J">
    <property type="taxonomic scope" value="Bacteria"/>
</dbReference>
<accession>U5W9M6</accession>
<sequence>MLATAVVGVSLTGAPAFAAADEADVAVEVVIERNIVTASGWSSIQTFVSNDGSVPAAGVTLAVALPEGLRVGGFESTSNWDCDFEQPVTRCTRVGDLAPGVRDRSLVLSVSVEGVSAGAVLETRADVTTSTPESDSADNADTGTIRVVAPGTVRGNLWNDLNADGIRQATEPPAESVGLSIRSLEDYDQYGFSNNYQGTYSESVPAKRYQIFASLSRSSWRFATPDVGDDTTDSDLHQVSQDTYTAYGESSAFTVDPATPTVIDLGVVAAYRPTNIQPKAGKQGTTRTVTLTGEAFSTNLTPQLTRTGADPVVGTVKSISTDRKTMKVAFPLTGVATGKWTLTLASLFGDRAEVADAFTVKPPAQLPR</sequence>
<feature type="signal peptide" evidence="1">
    <location>
        <begin position="1"/>
        <end position="18"/>
    </location>
</feature>
<dbReference type="InterPro" id="IPR013783">
    <property type="entry name" value="Ig-like_fold"/>
</dbReference>
<dbReference type="HOGENOM" id="CLU_751488_0_0_11"/>
<dbReference type="InterPro" id="IPR001434">
    <property type="entry name" value="OmcB-like_DUF11"/>
</dbReference>
<proteinExistence type="predicted"/>
<gene>
    <name evidence="3" type="ORF">AFR_38295</name>
</gene>
<evidence type="ECO:0000259" key="2">
    <source>
        <dbReference type="Pfam" id="PF01345"/>
    </source>
</evidence>
<evidence type="ECO:0000313" key="4">
    <source>
        <dbReference type="Proteomes" id="UP000017746"/>
    </source>
</evidence>
<evidence type="ECO:0000256" key="1">
    <source>
        <dbReference type="SAM" id="SignalP"/>
    </source>
</evidence>
<dbReference type="EMBL" id="CP006272">
    <property type="protein sequence ID" value="AGZ45913.1"/>
    <property type="molecule type" value="Genomic_DNA"/>
</dbReference>
<reference evidence="3 4" key="1">
    <citation type="journal article" date="2014" name="J. Biotechnol.">
        <title>Complete genome sequence of the actinobacterium Actinoplanes friuliensis HAG 010964, producer of the lipopeptide antibiotic friulimycin.</title>
        <authorList>
            <person name="Ruckert C."/>
            <person name="Szczepanowski R."/>
            <person name="Albersmeier A."/>
            <person name="Goesmann A."/>
            <person name="Fischer N."/>
            <person name="Steinkamper A."/>
            <person name="Puhler A."/>
            <person name="Biener R."/>
            <person name="Schwartz D."/>
            <person name="Kalinowski J."/>
        </authorList>
    </citation>
    <scope>NUCLEOTIDE SEQUENCE [LARGE SCALE GENOMIC DNA]</scope>
    <source>
        <strain evidence="3 4">DSM 7358</strain>
    </source>
</reference>
<dbReference type="Proteomes" id="UP000017746">
    <property type="component" value="Chromosome"/>
</dbReference>
<dbReference type="PATRIC" id="fig|1246995.3.peg.7747"/>
<dbReference type="GO" id="GO:0005975">
    <property type="term" value="P:carbohydrate metabolic process"/>
    <property type="evidence" value="ECO:0007669"/>
    <property type="project" value="UniProtKB-ARBA"/>
</dbReference>
<evidence type="ECO:0000313" key="3">
    <source>
        <dbReference type="EMBL" id="AGZ45913.1"/>
    </source>
</evidence>
<name>U5W9M6_9ACTN</name>
<dbReference type="KEGG" id="afs:AFR_38295"/>